<accession>A0A4R2N1F4</accession>
<comment type="caution">
    <text evidence="2">The sequence shown here is derived from an EMBL/GenBank/DDBJ whole genome shotgun (WGS) entry which is preliminary data.</text>
</comment>
<evidence type="ECO:0000313" key="3">
    <source>
        <dbReference type="Proteomes" id="UP000294841"/>
    </source>
</evidence>
<dbReference type="PANTHER" id="PTHR43581">
    <property type="entry name" value="ATP/GTP PHOSPHATASE"/>
    <property type="match status" value="1"/>
</dbReference>
<evidence type="ECO:0000313" key="2">
    <source>
        <dbReference type="EMBL" id="TCP13364.1"/>
    </source>
</evidence>
<dbReference type="Pfam" id="PF13304">
    <property type="entry name" value="AAA_21"/>
    <property type="match status" value="1"/>
</dbReference>
<dbReference type="InterPro" id="IPR027417">
    <property type="entry name" value="P-loop_NTPase"/>
</dbReference>
<dbReference type="InterPro" id="IPR051396">
    <property type="entry name" value="Bact_Antivir_Def_Nuclease"/>
</dbReference>
<evidence type="ECO:0000259" key="1">
    <source>
        <dbReference type="Pfam" id="PF13304"/>
    </source>
</evidence>
<dbReference type="Proteomes" id="UP000294841">
    <property type="component" value="Unassembled WGS sequence"/>
</dbReference>
<protein>
    <submittedName>
        <fullName evidence="2">AAA15 family ATPase/GTPase</fullName>
    </submittedName>
</protein>
<dbReference type="EMBL" id="SLXI01000002">
    <property type="protein sequence ID" value="TCP13364.1"/>
    <property type="molecule type" value="Genomic_DNA"/>
</dbReference>
<dbReference type="PANTHER" id="PTHR43581:SF4">
    <property type="entry name" value="ATP_GTP PHOSPHATASE"/>
    <property type="match status" value="1"/>
</dbReference>
<dbReference type="InterPro" id="IPR003959">
    <property type="entry name" value="ATPase_AAA_core"/>
</dbReference>
<dbReference type="Gene3D" id="3.40.50.300">
    <property type="entry name" value="P-loop containing nucleotide triphosphate hydrolases"/>
    <property type="match status" value="1"/>
</dbReference>
<feature type="domain" description="ATPase AAA-type core" evidence="1">
    <location>
        <begin position="28"/>
        <end position="291"/>
    </location>
</feature>
<dbReference type="OrthoDB" id="9808768at2"/>
<dbReference type="GO" id="GO:0005524">
    <property type="term" value="F:ATP binding"/>
    <property type="evidence" value="ECO:0007669"/>
    <property type="project" value="InterPro"/>
</dbReference>
<reference evidence="2 3" key="1">
    <citation type="submission" date="2019-03" db="EMBL/GenBank/DDBJ databases">
        <title>Genomic Encyclopedia of Type Strains, Phase IV (KMG-IV): sequencing the most valuable type-strain genomes for metagenomic binning, comparative biology and taxonomic classification.</title>
        <authorList>
            <person name="Goeker M."/>
        </authorList>
    </citation>
    <scope>NUCLEOTIDE SEQUENCE [LARGE SCALE GENOMIC DNA]</scope>
    <source>
        <strain evidence="2 3">DSM 28231</strain>
    </source>
</reference>
<sequence>MKISKISIKDFKRFKDLTLDLGSNPAKIVALVGTNGCGKSSVLDAFITSSWSHGRNIGEETIPETFYRTANKNAYELISIEYLDNEGNIFDNSNLYHHHSYYKNNIKTIFSFRSPYRYNNDLNIREIKAITPIENNSDGASCSLDLDNKVENNYRRLLGFYINLIHEKDIKPSEGRTEVISKLNQSIKNCLDLEIVDLGNVENNKGTLTFIKSDSDTTFTFNNLSAGEKEVVDILLDLFLRKEKYKDSIFLLDEPELHINTSVQRKLMIEIEKLIDDDGQIWIATHSIGFLRALQEELLDKSQVFHFEDAMFASEAITLTPIHNNRLIWQSLFRTALDDLTGLIAPKRIIYCEGRDAPRADGLERGLDAQVLNNIFNEKYPDTIFVSSGGNTELDQRSSIALAILGKVFPNIEIWVFKDRDMASGKPVSEKERQEYLDNQDNRFRVMKRWEIENYLFDKQVLKKYCENNGNDFQESTYEENFTDIVNSNVKSKFELIKRICSITTSISAEKFKINLSQFITPEKFKINLSQFITPDMAIYQELESCIFCRN</sequence>
<dbReference type="RefSeq" id="WP_132022860.1">
    <property type="nucleotide sequence ID" value="NZ_CP016605.1"/>
</dbReference>
<gene>
    <name evidence="2" type="ORF">EV697_102245</name>
</gene>
<dbReference type="AlphaFoldDB" id="A0A4R2N1F4"/>
<name>A0A4R2N1F4_9PAST</name>
<dbReference type="GO" id="GO:0016887">
    <property type="term" value="F:ATP hydrolysis activity"/>
    <property type="evidence" value="ECO:0007669"/>
    <property type="project" value="InterPro"/>
</dbReference>
<organism evidence="2 3">
    <name type="scientific">Bisgaardia hudsonensis</name>
    <dbReference type="NCBI Taxonomy" id="109472"/>
    <lineage>
        <taxon>Bacteria</taxon>
        <taxon>Pseudomonadati</taxon>
        <taxon>Pseudomonadota</taxon>
        <taxon>Gammaproteobacteria</taxon>
        <taxon>Pasteurellales</taxon>
        <taxon>Pasteurellaceae</taxon>
        <taxon>Bisgaardia</taxon>
    </lineage>
</organism>
<proteinExistence type="predicted"/>
<keyword evidence="3" id="KW-1185">Reference proteome</keyword>
<dbReference type="SUPFAM" id="SSF52540">
    <property type="entry name" value="P-loop containing nucleoside triphosphate hydrolases"/>
    <property type="match status" value="1"/>
</dbReference>